<evidence type="ECO:0000256" key="1">
    <source>
        <dbReference type="SAM" id="MobiDB-lite"/>
    </source>
</evidence>
<gene>
    <name evidence="2" type="ORF">QCA50_014577</name>
</gene>
<feature type="compositionally biased region" description="Acidic residues" evidence="1">
    <location>
        <begin position="142"/>
        <end position="151"/>
    </location>
</feature>
<proteinExistence type="predicted"/>
<evidence type="ECO:0000313" key="2">
    <source>
        <dbReference type="EMBL" id="KAK7682372.1"/>
    </source>
</evidence>
<protein>
    <submittedName>
        <fullName evidence="2">Uncharacterized protein</fullName>
    </submittedName>
</protein>
<dbReference type="EMBL" id="JASBNA010000036">
    <property type="protein sequence ID" value="KAK7682372.1"/>
    <property type="molecule type" value="Genomic_DNA"/>
</dbReference>
<sequence length="184" mass="20802">MSYSHHHHKSLSVSTQETAVDDEPHMHSRMERCSSPTNSSSASSSSPSGSLEMDTYRRLLAGMAETCRSLQARIRILETDLALRSEQNRRLLNNSPLSSPNAASFQLPPSPNSANFTRRERQKRDHRRHSAPQLTLGTVLEVSEDFSDEPDSGGTGEKVGCVNRSEVWVFHDDRAFLEKVWMWY</sequence>
<feature type="region of interest" description="Disordered" evidence="1">
    <location>
        <begin position="1"/>
        <end position="51"/>
    </location>
</feature>
<comment type="caution">
    <text evidence="2">The sequence shown here is derived from an EMBL/GenBank/DDBJ whole genome shotgun (WGS) entry which is preliminary data.</text>
</comment>
<dbReference type="Proteomes" id="UP001385951">
    <property type="component" value="Unassembled WGS sequence"/>
</dbReference>
<organism evidence="2 3">
    <name type="scientific">Cerrena zonata</name>
    <dbReference type="NCBI Taxonomy" id="2478898"/>
    <lineage>
        <taxon>Eukaryota</taxon>
        <taxon>Fungi</taxon>
        <taxon>Dikarya</taxon>
        <taxon>Basidiomycota</taxon>
        <taxon>Agaricomycotina</taxon>
        <taxon>Agaricomycetes</taxon>
        <taxon>Polyporales</taxon>
        <taxon>Cerrenaceae</taxon>
        <taxon>Cerrena</taxon>
    </lineage>
</organism>
<name>A0AAW0FQK7_9APHY</name>
<feature type="compositionally biased region" description="Basic and acidic residues" evidence="1">
    <location>
        <begin position="22"/>
        <end position="32"/>
    </location>
</feature>
<evidence type="ECO:0000313" key="3">
    <source>
        <dbReference type="Proteomes" id="UP001385951"/>
    </source>
</evidence>
<keyword evidence="3" id="KW-1185">Reference proteome</keyword>
<reference evidence="2 3" key="1">
    <citation type="submission" date="2022-09" db="EMBL/GenBank/DDBJ databases">
        <authorList>
            <person name="Palmer J.M."/>
        </authorList>
    </citation>
    <scope>NUCLEOTIDE SEQUENCE [LARGE SCALE GENOMIC DNA]</scope>
    <source>
        <strain evidence="2 3">DSM 7382</strain>
    </source>
</reference>
<dbReference type="AlphaFoldDB" id="A0AAW0FQK7"/>
<accession>A0AAW0FQK7</accession>
<feature type="region of interest" description="Disordered" evidence="1">
    <location>
        <begin position="92"/>
        <end position="134"/>
    </location>
</feature>
<feature type="compositionally biased region" description="Low complexity" evidence="1">
    <location>
        <begin position="34"/>
        <end position="50"/>
    </location>
</feature>
<feature type="compositionally biased region" description="Low complexity" evidence="1">
    <location>
        <begin position="92"/>
        <end position="104"/>
    </location>
</feature>
<feature type="region of interest" description="Disordered" evidence="1">
    <location>
        <begin position="139"/>
        <end position="158"/>
    </location>
</feature>
<feature type="compositionally biased region" description="Basic residues" evidence="1">
    <location>
        <begin position="1"/>
        <end position="10"/>
    </location>
</feature>